<dbReference type="GO" id="GO:0016705">
    <property type="term" value="F:oxidoreductase activity, acting on paired donors, with incorporation or reduction of molecular oxygen"/>
    <property type="evidence" value="ECO:0007669"/>
    <property type="project" value="UniProtKB-ARBA"/>
</dbReference>
<keyword evidence="6" id="KW-0560">Oxidoreductase</keyword>
<dbReference type="Proteomes" id="UP000184233">
    <property type="component" value="Unassembled WGS sequence"/>
</dbReference>
<keyword evidence="8" id="KW-0234">DNA repair</keyword>
<keyword evidence="7" id="KW-0408">Iron</keyword>
<dbReference type="EMBL" id="MKVH01000021">
    <property type="protein sequence ID" value="OJX57701.1"/>
    <property type="molecule type" value="Genomic_DNA"/>
</dbReference>
<keyword evidence="2" id="KW-0479">Metal-binding</keyword>
<feature type="domain" description="Fe2OG dioxygenase" evidence="9">
    <location>
        <begin position="98"/>
        <end position="196"/>
    </location>
</feature>
<dbReference type="PANTHER" id="PTHR31212">
    <property type="entry name" value="ALPHA-KETOGLUTARATE-DEPENDENT DIOXYGENASE ALKB HOMOLOG 3"/>
    <property type="match status" value="1"/>
</dbReference>
<organism evidence="10 11">
    <name type="scientific">Candidatus Kapaibacterium thiocyanatum</name>
    <dbReference type="NCBI Taxonomy" id="1895771"/>
    <lineage>
        <taxon>Bacteria</taxon>
        <taxon>Pseudomonadati</taxon>
        <taxon>Candidatus Kapaibacteriota</taxon>
        <taxon>Candidatus Kapaibacteriia</taxon>
        <taxon>Candidatus Kapaibacteriales</taxon>
        <taxon>Candidatus Kapaibacteriaceae</taxon>
        <taxon>Candidatus Kapaibacterium</taxon>
    </lineage>
</organism>
<keyword evidence="5 10" id="KW-0223">Dioxygenase</keyword>
<dbReference type="Pfam" id="PF13532">
    <property type="entry name" value="2OG-FeII_Oxy_2"/>
    <property type="match status" value="1"/>
</dbReference>
<dbReference type="PROSITE" id="PS51471">
    <property type="entry name" value="FE2OG_OXY"/>
    <property type="match status" value="1"/>
</dbReference>
<comment type="cofactor">
    <cofactor evidence="1">
        <name>Fe(2+)</name>
        <dbReference type="ChEBI" id="CHEBI:29033"/>
    </cofactor>
</comment>
<dbReference type="InterPro" id="IPR032854">
    <property type="entry name" value="ALKBH3"/>
</dbReference>
<dbReference type="AlphaFoldDB" id="A0A1M3KYX8"/>
<dbReference type="InterPro" id="IPR027450">
    <property type="entry name" value="AlkB-like"/>
</dbReference>
<evidence type="ECO:0000259" key="9">
    <source>
        <dbReference type="PROSITE" id="PS51471"/>
    </source>
</evidence>
<keyword evidence="4" id="KW-0460">Magnesium</keyword>
<dbReference type="GO" id="GO:0051213">
    <property type="term" value="F:dioxygenase activity"/>
    <property type="evidence" value="ECO:0007669"/>
    <property type="project" value="UniProtKB-KW"/>
</dbReference>
<dbReference type="GO" id="GO:0032451">
    <property type="term" value="F:demethylase activity"/>
    <property type="evidence" value="ECO:0007669"/>
    <property type="project" value="UniProtKB-ARBA"/>
</dbReference>
<evidence type="ECO:0000256" key="1">
    <source>
        <dbReference type="ARBA" id="ARBA00001954"/>
    </source>
</evidence>
<reference evidence="10 11" key="1">
    <citation type="submission" date="2016-09" db="EMBL/GenBank/DDBJ databases">
        <title>Genome-resolved meta-omics ties microbial dynamics to process performance in biotechnology for thiocyanate degradation.</title>
        <authorList>
            <person name="Kantor R.S."/>
            <person name="Huddy R.J."/>
            <person name="Iyer R."/>
            <person name="Thomas B.C."/>
            <person name="Brown C.T."/>
            <person name="Anantharaman K."/>
            <person name="Tringe S."/>
            <person name="Hettich R.L."/>
            <person name="Harrison S.T."/>
            <person name="Banfield J.F."/>
        </authorList>
    </citation>
    <scope>NUCLEOTIDE SEQUENCE [LARGE SCALE GENOMIC DNA]</scope>
    <source>
        <strain evidence="10">59-99</strain>
    </source>
</reference>
<dbReference type="GO" id="GO:0016787">
    <property type="term" value="F:hydrolase activity"/>
    <property type="evidence" value="ECO:0007669"/>
    <property type="project" value="UniProtKB-ARBA"/>
</dbReference>
<dbReference type="PANTHER" id="PTHR31212:SF4">
    <property type="entry name" value="ALPHA-KETOGLUTARATE-DEPENDENT DIOXYGENASE ALKB HOMOLOG 3"/>
    <property type="match status" value="1"/>
</dbReference>
<evidence type="ECO:0000256" key="7">
    <source>
        <dbReference type="ARBA" id="ARBA00023004"/>
    </source>
</evidence>
<dbReference type="InterPro" id="IPR037151">
    <property type="entry name" value="AlkB-like_sf"/>
</dbReference>
<proteinExistence type="predicted"/>
<evidence type="ECO:0000256" key="3">
    <source>
        <dbReference type="ARBA" id="ARBA00022763"/>
    </source>
</evidence>
<name>A0A1M3KYX8_9BACT</name>
<accession>A0A1M3KYX8</accession>
<evidence type="ECO:0000256" key="8">
    <source>
        <dbReference type="ARBA" id="ARBA00023204"/>
    </source>
</evidence>
<dbReference type="FunFam" id="2.60.120.590:FF:000004">
    <property type="entry name" value="DNA oxidative demethylase ALKBH2"/>
    <property type="match status" value="1"/>
</dbReference>
<dbReference type="InterPro" id="IPR005123">
    <property type="entry name" value="Oxoglu/Fe-dep_dioxygenase_dom"/>
</dbReference>
<comment type="caution">
    <text evidence="10">The sequence shown here is derived from an EMBL/GenBank/DDBJ whole genome shotgun (WGS) entry which is preliminary data.</text>
</comment>
<gene>
    <name evidence="10" type="ORF">BGO89_06940</name>
</gene>
<dbReference type="GO" id="GO:0140097">
    <property type="term" value="F:catalytic activity, acting on DNA"/>
    <property type="evidence" value="ECO:0007669"/>
    <property type="project" value="UniProtKB-ARBA"/>
</dbReference>
<evidence type="ECO:0000256" key="5">
    <source>
        <dbReference type="ARBA" id="ARBA00022964"/>
    </source>
</evidence>
<dbReference type="SUPFAM" id="SSF51197">
    <property type="entry name" value="Clavaminate synthase-like"/>
    <property type="match status" value="1"/>
</dbReference>
<evidence type="ECO:0000313" key="10">
    <source>
        <dbReference type="EMBL" id="OJX57701.1"/>
    </source>
</evidence>
<sequence length="196" mass="22548">MIDDGTNILPRDGKAFLLATFFDKEDGDRYLDLLMTEIAWRQEPIVIMGRTIMQPRLTALHGDEDKPYRYSGITMAPHPWTATLLEIRNRIESIVNHRFTTALLNLYRNGEDSMGWHADNEKELGRDPFIASVSFGATRTFQFRHRTDAPARAEVSLGHGSLLIMCGPTQHYWLHRLPKRANVSEPRINITFRTIL</sequence>
<dbReference type="GO" id="GO:0006307">
    <property type="term" value="P:DNA alkylation repair"/>
    <property type="evidence" value="ECO:0007669"/>
    <property type="project" value="InterPro"/>
</dbReference>
<protein>
    <submittedName>
        <fullName evidence="10">Alpha-ketoglutarate-dependent dioxygenase AlkB</fullName>
    </submittedName>
</protein>
<dbReference type="STRING" id="1895771.BGO89_06940"/>
<evidence type="ECO:0000313" key="11">
    <source>
        <dbReference type="Proteomes" id="UP000184233"/>
    </source>
</evidence>
<dbReference type="GO" id="GO:0046872">
    <property type="term" value="F:metal ion binding"/>
    <property type="evidence" value="ECO:0007669"/>
    <property type="project" value="UniProtKB-KW"/>
</dbReference>
<evidence type="ECO:0000256" key="4">
    <source>
        <dbReference type="ARBA" id="ARBA00022842"/>
    </source>
</evidence>
<dbReference type="Gene3D" id="2.60.120.590">
    <property type="entry name" value="Alpha-ketoglutarate-dependent dioxygenase AlkB-like"/>
    <property type="match status" value="1"/>
</dbReference>
<evidence type="ECO:0000256" key="2">
    <source>
        <dbReference type="ARBA" id="ARBA00022723"/>
    </source>
</evidence>
<evidence type="ECO:0000256" key="6">
    <source>
        <dbReference type="ARBA" id="ARBA00023002"/>
    </source>
</evidence>
<keyword evidence="3" id="KW-0227">DNA damage</keyword>